<organism evidence="8 9">
    <name type="scientific">Trichoderma cornu-damae</name>
    <dbReference type="NCBI Taxonomy" id="654480"/>
    <lineage>
        <taxon>Eukaryota</taxon>
        <taxon>Fungi</taxon>
        <taxon>Dikarya</taxon>
        <taxon>Ascomycota</taxon>
        <taxon>Pezizomycotina</taxon>
        <taxon>Sordariomycetes</taxon>
        <taxon>Hypocreomycetidae</taxon>
        <taxon>Hypocreales</taxon>
        <taxon>Hypocreaceae</taxon>
        <taxon>Trichoderma</taxon>
    </lineage>
</organism>
<evidence type="ECO:0000256" key="2">
    <source>
        <dbReference type="ARBA" id="ARBA00010425"/>
    </source>
</evidence>
<protein>
    <recommendedName>
        <fullName evidence="7">GDP-mannose transporter</fullName>
        <shortName evidence="7">GMT</shortName>
    </recommendedName>
</protein>
<evidence type="ECO:0000256" key="6">
    <source>
        <dbReference type="ARBA" id="ARBA00023136"/>
    </source>
</evidence>
<evidence type="ECO:0000313" key="8">
    <source>
        <dbReference type="EMBL" id="KAH6605070.1"/>
    </source>
</evidence>
<dbReference type="GO" id="GO:0000139">
    <property type="term" value="C:Golgi membrane"/>
    <property type="evidence" value="ECO:0007669"/>
    <property type="project" value="UniProtKB-SubCell"/>
</dbReference>
<dbReference type="GO" id="GO:0030659">
    <property type="term" value="C:cytoplasmic vesicle membrane"/>
    <property type="evidence" value="ECO:0007669"/>
    <property type="project" value="UniProtKB-SubCell"/>
</dbReference>
<keyword evidence="6 7" id="KW-0472">Membrane</keyword>
<comment type="function">
    <text evidence="1 7">Involved in the import of GDP-mannose from the cytoplasm into the Golgi lumen.</text>
</comment>
<evidence type="ECO:0000256" key="4">
    <source>
        <dbReference type="ARBA" id="ARBA00022692"/>
    </source>
</evidence>
<dbReference type="GO" id="GO:0005789">
    <property type="term" value="C:endoplasmic reticulum membrane"/>
    <property type="evidence" value="ECO:0007669"/>
    <property type="project" value="UniProtKB-SubCell"/>
</dbReference>
<dbReference type="Proteomes" id="UP000827724">
    <property type="component" value="Unassembled WGS sequence"/>
</dbReference>
<feature type="transmembrane region" description="Helical" evidence="7">
    <location>
        <begin position="39"/>
        <end position="57"/>
    </location>
</feature>
<feature type="transmembrane region" description="Helical" evidence="7">
    <location>
        <begin position="264"/>
        <end position="282"/>
    </location>
</feature>
<evidence type="ECO:0000256" key="7">
    <source>
        <dbReference type="RuleBase" id="RU367097"/>
    </source>
</evidence>
<feature type="transmembrane region" description="Helical" evidence="7">
    <location>
        <begin position="225"/>
        <end position="244"/>
    </location>
</feature>
<evidence type="ECO:0000256" key="1">
    <source>
        <dbReference type="ARBA" id="ARBA00003420"/>
    </source>
</evidence>
<dbReference type="EMBL" id="JAIWOZ010000005">
    <property type="protein sequence ID" value="KAH6605070.1"/>
    <property type="molecule type" value="Genomic_DNA"/>
</dbReference>
<proteinExistence type="inferred from homology"/>
<evidence type="ECO:0000256" key="3">
    <source>
        <dbReference type="ARBA" id="ARBA00011182"/>
    </source>
</evidence>
<name>A0A9P8QL09_9HYPO</name>
<keyword evidence="4 7" id="KW-0812">Transmembrane</keyword>
<keyword evidence="7" id="KW-0256">Endoplasmic reticulum</keyword>
<keyword evidence="7" id="KW-0333">Golgi apparatus</keyword>
<feature type="transmembrane region" description="Helical" evidence="7">
    <location>
        <begin position="69"/>
        <end position="88"/>
    </location>
</feature>
<reference evidence="8" key="1">
    <citation type="submission" date="2021-08" db="EMBL/GenBank/DDBJ databases">
        <title>Chromosome-Level Trichoderma cornu-damae using Hi-C Data.</title>
        <authorList>
            <person name="Kim C.S."/>
        </authorList>
    </citation>
    <scope>NUCLEOTIDE SEQUENCE</scope>
    <source>
        <strain evidence="8">KA19-0412C</strain>
    </source>
</reference>
<sequence>MFDLEDKRDVEGVEDASSQLLAASDTIMEPKSASSSLQAVAWMVVNTLATVGIVFTNKAIFSEPRWKQCQLTFAAVHFLMTWFTLFLLSRSPVGVFVPRRAPIQHLIPLATAMCFNVILPNLSLAYSTVTFYQIARILLTPTVAVMNFVLYREVLPRGAILSLIPACLGVGIVTYYDSIPTKDETIKTTSALGIAFAFSGIFASSLYTVWIAGYHRKLNMNSMQLLYLQAPMAWLLLLFFIPLFDKFPDPSHVPSPLNKEALVVASTLFASLVNISQFYIVAQTGPVSSTVVGHIKTCTIVGLGWTMSGRAMSDKSAAGVVIAVAGITS</sequence>
<comment type="caution">
    <text evidence="8">The sequence shown here is derived from an EMBL/GenBank/DDBJ whole genome shotgun (WGS) entry which is preliminary data.</text>
</comment>
<keyword evidence="7" id="KW-0762">Sugar transport</keyword>
<comment type="subcellular location">
    <subcellularLocation>
        <location evidence="7">Golgi apparatus membrane</location>
        <topology evidence="7">Multi-pass membrane protein</topology>
    </subcellularLocation>
    <subcellularLocation>
        <location evidence="7">Cytoplasmic vesicle membrane</location>
        <topology evidence="7">Multi-pass membrane protein</topology>
    </subcellularLocation>
    <subcellularLocation>
        <location evidence="7">Endoplasmic reticulum membrane</location>
        <topology evidence="7">Multi-pass membrane protein</topology>
    </subcellularLocation>
</comment>
<dbReference type="OrthoDB" id="5547497at2759"/>
<keyword evidence="7" id="KW-0968">Cytoplasmic vesicle</keyword>
<dbReference type="AlphaFoldDB" id="A0A9P8QL09"/>
<accession>A0A9P8QL09</accession>
<comment type="similarity">
    <text evidence="2 7">Belongs to the TPT transporter family. SLC35D subfamily.</text>
</comment>
<comment type="subunit">
    <text evidence="3 7">Homooligomer.</text>
</comment>
<feature type="transmembrane region" description="Helical" evidence="7">
    <location>
        <begin position="158"/>
        <end position="176"/>
    </location>
</feature>
<dbReference type="PANTHER" id="PTHR11132">
    <property type="entry name" value="SOLUTE CARRIER FAMILY 35"/>
    <property type="match status" value="1"/>
</dbReference>
<feature type="transmembrane region" description="Helical" evidence="7">
    <location>
        <begin position="191"/>
        <end position="213"/>
    </location>
</feature>
<keyword evidence="5 7" id="KW-1133">Transmembrane helix</keyword>
<gene>
    <name evidence="8" type="ORF">Trco_006777</name>
</gene>
<keyword evidence="9" id="KW-1185">Reference proteome</keyword>
<dbReference type="InterPro" id="IPR050186">
    <property type="entry name" value="TPT_transporter"/>
</dbReference>
<evidence type="ECO:0000313" key="9">
    <source>
        <dbReference type="Proteomes" id="UP000827724"/>
    </source>
</evidence>
<evidence type="ECO:0000256" key="5">
    <source>
        <dbReference type="ARBA" id="ARBA00022989"/>
    </source>
</evidence>
<keyword evidence="7" id="KW-0813">Transport</keyword>